<proteinExistence type="predicted"/>
<accession>A0A915HFZ6</accession>
<evidence type="ECO:0000313" key="2">
    <source>
        <dbReference type="WBParaSite" id="nRc.2.0.1.t00220-RA"/>
    </source>
</evidence>
<dbReference type="AlphaFoldDB" id="A0A915HFZ6"/>
<sequence length="106" mass="12449">MLYPRVGRGRTSGPSTSPSYYFYRRIGDRRSSSYIDKRPFSRQDFLNRLANEWSTTGTLRGAITEINDMTERRRRKRSAHQSPSFVVDGDFFVPESMRWDVNSPVY</sequence>
<name>A0A915HFZ6_ROMCU</name>
<reference evidence="2" key="1">
    <citation type="submission" date="2022-11" db="UniProtKB">
        <authorList>
            <consortium name="WormBaseParasite"/>
        </authorList>
    </citation>
    <scope>IDENTIFICATION</scope>
</reference>
<protein>
    <submittedName>
        <fullName evidence="2">Uncharacterized protein</fullName>
    </submittedName>
</protein>
<dbReference type="Proteomes" id="UP000887565">
    <property type="component" value="Unplaced"/>
</dbReference>
<keyword evidence="1" id="KW-1185">Reference proteome</keyword>
<dbReference type="WBParaSite" id="nRc.2.0.1.t00220-RA">
    <property type="protein sequence ID" value="nRc.2.0.1.t00220-RA"/>
    <property type="gene ID" value="nRc.2.0.1.g00220"/>
</dbReference>
<organism evidence="1 2">
    <name type="scientific">Romanomermis culicivorax</name>
    <name type="common">Nematode worm</name>
    <dbReference type="NCBI Taxonomy" id="13658"/>
    <lineage>
        <taxon>Eukaryota</taxon>
        <taxon>Metazoa</taxon>
        <taxon>Ecdysozoa</taxon>
        <taxon>Nematoda</taxon>
        <taxon>Enoplea</taxon>
        <taxon>Dorylaimia</taxon>
        <taxon>Mermithida</taxon>
        <taxon>Mermithoidea</taxon>
        <taxon>Mermithidae</taxon>
        <taxon>Romanomermis</taxon>
    </lineage>
</organism>
<evidence type="ECO:0000313" key="1">
    <source>
        <dbReference type="Proteomes" id="UP000887565"/>
    </source>
</evidence>